<dbReference type="PROSITE" id="PS51296">
    <property type="entry name" value="RIESKE"/>
    <property type="match status" value="1"/>
</dbReference>
<dbReference type="PANTHER" id="PTHR21496:SF23">
    <property type="entry name" value="3-PHENYLPROPIONATE_CINNAMIC ACID DIOXYGENASE FERREDOXIN SUBUNIT"/>
    <property type="match status" value="1"/>
</dbReference>
<evidence type="ECO:0000259" key="5">
    <source>
        <dbReference type="PROSITE" id="PS51296"/>
    </source>
</evidence>
<dbReference type="InterPro" id="IPR036922">
    <property type="entry name" value="Rieske_2Fe-2S_sf"/>
</dbReference>
<feature type="domain" description="Rieske" evidence="5">
    <location>
        <begin position="4"/>
        <end position="99"/>
    </location>
</feature>
<evidence type="ECO:0000256" key="4">
    <source>
        <dbReference type="ARBA" id="ARBA00023014"/>
    </source>
</evidence>
<keyword evidence="2" id="KW-0479">Metal-binding</keyword>
<protein>
    <recommendedName>
        <fullName evidence="5">Rieske domain-containing protein</fullName>
    </recommendedName>
</protein>
<evidence type="ECO:0000256" key="1">
    <source>
        <dbReference type="ARBA" id="ARBA00022714"/>
    </source>
</evidence>
<comment type="caution">
    <text evidence="6">The sequence shown here is derived from an EMBL/GenBank/DDBJ whole genome shotgun (WGS) entry which is preliminary data.</text>
</comment>
<organism evidence="6 7">
    <name type="scientific">Candidatus Woykebacteria bacterium RIFCSPHIGHO2_02_FULL_43_16b</name>
    <dbReference type="NCBI Taxonomy" id="1802601"/>
    <lineage>
        <taxon>Bacteria</taxon>
        <taxon>Candidatus Woykeibacteriota</taxon>
    </lineage>
</organism>
<keyword evidence="1" id="KW-0001">2Fe-2S</keyword>
<dbReference type="EMBL" id="MHCX01000020">
    <property type="protein sequence ID" value="OGY29624.1"/>
    <property type="molecule type" value="Genomic_DNA"/>
</dbReference>
<dbReference type="CDD" id="cd03528">
    <property type="entry name" value="Rieske_RO_ferredoxin"/>
    <property type="match status" value="1"/>
</dbReference>
<evidence type="ECO:0000256" key="3">
    <source>
        <dbReference type="ARBA" id="ARBA00023004"/>
    </source>
</evidence>
<proteinExistence type="predicted"/>
<reference evidence="6 7" key="1">
    <citation type="journal article" date="2016" name="Nat. Commun.">
        <title>Thousands of microbial genomes shed light on interconnected biogeochemical processes in an aquifer system.</title>
        <authorList>
            <person name="Anantharaman K."/>
            <person name="Brown C.T."/>
            <person name="Hug L.A."/>
            <person name="Sharon I."/>
            <person name="Castelle C.J."/>
            <person name="Probst A.J."/>
            <person name="Thomas B.C."/>
            <person name="Singh A."/>
            <person name="Wilkins M.J."/>
            <person name="Karaoz U."/>
            <person name="Brodie E.L."/>
            <person name="Williams K.H."/>
            <person name="Hubbard S.S."/>
            <person name="Banfield J.F."/>
        </authorList>
    </citation>
    <scope>NUCLEOTIDE SEQUENCE [LARGE SCALE GENOMIC DNA]</scope>
</reference>
<dbReference type="Pfam" id="PF00355">
    <property type="entry name" value="Rieske"/>
    <property type="match status" value="1"/>
</dbReference>
<dbReference type="SUPFAM" id="SSF50022">
    <property type="entry name" value="ISP domain"/>
    <property type="match status" value="1"/>
</dbReference>
<dbReference type="Proteomes" id="UP000177821">
    <property type="component" value="Unassembled WGS sequence"/>
</dbReference>
<dbReference type="GO" id="GO:0051537">
    <property type="term" value="F:2 iron, 2 sulfur cluster binding"/>
    <property type="evidence" value="ECO:0007669"/>
    <property type="project" value="UniProtKB-KW"/>
</dbReference>
<keyword evidence="3" id="KW-0408">Iron</keyword>
<evidence type="ECO:0000313" key="7">
    <source>
        <dbReference type="Proteomes" id="UP000177821"/>
    </source>
</evidence>
<evidence type="ECO:0000313" key="6">
    <source>
        <dbReference type="EMBL" id="OGY29624.1"/>
    </source>
</evidence>
<evidence type="ECO:0000256" key="2">
    <source>
        <dbReference type="ARBA" id="ARBA00022723"/>
    </source>
</evidence>
<name>A0A1G1WPK1_9BACT</name>
<dbReference type="Gene3D" id="2.102.10.10">
    <property type="entry name" value="Rieske [2Fe-2S] iron-sulphur domain"/>
    <property type="match status" value="1"/>
</dbReference>
<dbReference type="PANTHER" id="PTHR21496">
    <property type="entry name" value="FERREDOXIN-RELATED"/>
    <property type="match status" value="1"/>
</dbReference>
<dbReference type="GO" id="GO:0046872">
    <property type="term" value="F:metal ion binding"/>
    <property type="evidence" value="ECO:0007669"/>
    <property type="project" value="UniProtKB-KW"/>
</dbReference>
<keyword evidence="4" id="KW-0411">Iron-sulfur</keyword>
<dbReference type="InterPro" id="IPR017941">
    <property type="entry name" value="Rieske_2Fe-2S"/>
</dbReference>
<sequence length="101" mass="11211">MAFIKTIKESELNKGQTKKVLVQDREIALANVNGQIIAFDDTCTHEYCSLSDGELSEFKITCPCHGSQFDIRSGEVLNLPASIPVQTYETKVEDGEVFINV</sequence>
<dbReference type="AlphaFoldDB" id="A0A1G1WPK1"/>
<accession>A0A1G1WPK1</accession>
<gene>
    <name evidence="6" type="ORF">A3J50_00225</name>
</gene>